<feature type="region of interest" description="Disordered" evidence="10">
    <location>
        <begin position="558"/>
        <end position="581"/>
    </location>
</feature>
<evidence type="ECO:0000313" key="12">
    <source>
        <dbReference type="Proteomes" id="UP000019373"/>
    </source>
</evidence>
<comment type="similarity">
    <text evidence="2 9">Belongs to the SLX4 family.</text>
</comment>
<dbReference type="GO" id="GO:0017108">
    <property type="term" value="F:5'-flap endonuclease activity"/>
    <property type="evidence" value="ECO:0007669"/>
    <property type="project" value="InterPro"/>
</dbReference>
<dbReference type="GO" id="GO:0006281">
    <property type="term" value="P:DNA repair"/>
    <property type="evidence" value="ECO:0007669"/>
    <property type="project" value="UniProtKB-UniRule"/>
</dbReference>
<evidence type="ECO:0000256" key="7">
    <source>
        <dbReference type="ARBA" id="ARBA00023242"/>
    </source>
</evidence>
<comment type="function">
    <text evidence="9">Regulatory subunit of the SLX1-SLX4 structure-specific endonuclease that resolves DNA secondary structures generated during DNA repair and recombination. Has endonuclease activity towards branched DNA substrates, introducing single-strand cuts in duplex DNA close to junctions with ss-DNA.</text>
</comment>
<feature type="compositionally biased region" description="Basic and acidic residues" evidence="10">
    <location>
        <begin position="113"/>
        <end position="141"/>
    </location>
</feature>
<dbReference type="HOGENOM" id="CLU_318854_0_0_1"/>
<feature type="compositionally biased region" description="Polar residues" evidence="10">
    <location>
        <begin position="41"/>
        <end position="52"/>
    </location>
</feature>
<dbReference type="CDD" id="cd22999">
    <property type="entry name" value="SAP_SLX4"/>
    <property type="match status" value="1"/>
</dbReference>
<protein>
    <recommendedName>
        <fullName evidence="8 9">Structure-specific endonuclease subunit SLX4</fullName>
    </recommendedName>
</protein>
<organism evidence="11 12">
    <name type="scientific">Endocarpon pusillum (strain Z07020 / HMAS-L-300199)</name>
    <name type="common">Lichen-forming fungus</name>
    <dbReference type="NCBI Taxonomy" id="1263415"/>
    <lineage>
        <taxon>Eukaryota</taxon>
        <taxon>Fungi</taxon>
        <taxon>Dikarya</taxon>
        <taxon>Ascomycota</taxon>
        <taxon>Pezizomycotina</taxon>
        <taxon>Eurotiomycetes</taxon>
        <taxon>Chaetothyriomycetidae</taxon>
        <taxon>Verrucariales</taxon>
        <taxon>Verrucariaceae</taxon>
        <taxon>Endocarpon</taxon>
    </lineage>
</organism>
<keyword evidence="3 9" id="KW-0597">Phosphoprotein</keyword>
<dbReference type="InterPro" id="IPR018574">
    <property type="entry name" value="Structure-sp_endonuc_su_Slx4"/>
</dbReference>
<proteinExistence type="inferred from homology"/>
<dbReference type="OMA" id="SICCLWK"/>
<sequence length="984" mass="106940">MSIVGGVILLSSSPPRLLARSPTPADNTASSPALPSPETIFASQRSKGSQNGFAAPWTGPTGLDRNRKFKTTSTFRERVGSGLSSSKKLPLKEKANKGNLPMVRRAQGLKKGLGSEKHYFQRPVSPEENRLGEKDKIKDVGTTRSQACDSSHHELKAQPKAAEAYRPREPSPLGLDKASSRRLDWTPPACHSNQNSPGTAPASFSENLLGSFGYNAAAIGPKDSLVPKDDSESNPTKRRKLDVVDVGALGTAAAMKASKLFPKPSRGSDEPARKRTRSPKKKSTTITGLATSHYFGEETSEKSPMMQYLSATQQRALGLDSDTAPDTAKRKGSAKNPKALKKAPRKSTLRSPQSAIKAFDDQDMLFGSASQLAGDESPMFIRDTVQAMKQSENTILISDPVSTQITIPTSEPAETPRRHHKCGVSRFVKSKNLWSVAGRDVDNALLQVDTVDMFDSPDLRTAFAGKDVLLEPGAPRFRDSTSPEKQVGIGQDPMRTCIMTDDCLSMGWDEGNLSSLHDSRGILDIDELKLKTPCAMRRPQIPVQVRALHAAAVGRTCTGQARGPTNKLSEAPAERIPNPQPIRPSFTGLTTNQLATQLAAYGFKPIKKREKMIEVLNRCWDDKHPSVSGADSVATITGETIETSHGDFLTKLHDVSARPTPKTKKPRGRLKSEGAGASSPENRSSKTSRTKKSAGEMINVDGNLPQEKTKKPSKSAQSRVKKAKEVTVTSLVKPQAKSPLKSRYKVNKATISDEPVMDVDDIESSDNSILDDVAQVQSCRTGVKRANTVRRHCSPTNPPSSYAFETASWLEQEPEASEPETTILEAAMPINGDTPKRAKTKVKPTAFRSSTATMTTPAAPLPVITANPSPSSPSQPALSKQITLAITTFQPPPSTLQHNSQQNPTFHQKILMYDPIILEDLAAWLNTEGFKCIGEDREVGPIEVREWCEDRGICCLWRGGWRGKSVKGARRQGRGKEIEEHGLE</sequence>
<keyword evidence="7 9" id="KW-0539">Nucleus</keyword>
<dbReference type="Pfam" id="PF09494">
    <property type="entry name" value="Slx4"/>
    <property type="match status" value="1"/>
</dbReference>
<feature type="compositionally biased region" description="Low complexity" evidence="10">
    <location>
        <begin position="14"/>
        <end position="25"/>
    </location>
</feature>
<accession>U1GK60</accession>
<evidence type="ECO:0000256" key="2">
    <source>
        <dbReference type="ARBA" id="ARBA00006661"/>
    </source>
</evidence>
<evidence type="ECO:0000256" key="3">
    <source>
        <dbReference type="ARBA" id="ARBA00022553"/>
    </source>
</evidence>
<dbReference type="Proteomes" id="UP000019373">
    <property type="component" value="Unassembled WGS sequence"/>
</dbReference>
<evidence type="ECO:0000256" key="8">
    <source>
        <dbReference type="ARBA" id="ARBA00029496"/>
    </source>
</evidence>
<feature type="compositionally biased region" description="Basic residues" evidence="10">
    <location>
        <begin position="274"/>
        <end position="283"/>
    </location>
</feature>
<dbReference type="AlphaFoldDB" id="U1GK60"/>
<feature type="compositionally biased region" description="Basic and acidic residues" evidence="10">
    <location>
        <begin position="150"/>
        <end position="169"/>
    </location>
</feature>
<keyword evidence="12" id="KW-1185">Reference proteome</keyword>
<comment type="PTM">
    <text evidence="9">Phosphorylated in response to DNA damage.</text>
</comment>
<evidence type="ECO:0000256" key="4">
    <source>
        <dbReference type="ARBA" id="ARBA00022763"/>
    </source>
</evidence>
<dbReference type="eggNOG" id="ENOG502S832">
    <property type="taxonomic scope" value="Eukaryota"/>
</dbReference>
<evidence type="ECO:0000313" key="11">
    <source>
        <dbReference type="EMBL" id="ERF72568.1"/>
    </source>
</evidence>
<dbReference type="GO" id="GO:0033557">
    <property type="term" value="C:Slx1-Slx4 complex"/>
    <property type="evidence" value="ECO:0007669"/>
    <property type="project" value="UniProtKB-UniRule"/>
</dbReference>
<dbReference type="InterPro" id="IPR027784">
    <property type="entry name" value="Slx4_ascomycetes"/>
</dbReference>
<feature type="region of interest" description="Disordered" evidence="10">
    <location>
        <begin position="647"/>
        <end position="722"/>
    </location>
</feature>
<evidence type="ECO:0000256" key="1">
    <source>
        <dbReference type="ARBA" id="ARBA00004123"/>
    </source>
</evidence>
<evidence type="ECO:0000256" key="9">
    <source>
        <dbReference type="HAMAP-Rule" id="MF_03110"/>
    </source>
</evidence>
<keyword evidence="5 9" id="KW-0233">DNA recombination</keyword>
<dbReference type="GeneID" id="19237899"/>
<keyword evidence="6 9" id="KW-0234">DNA repair</keyword>
<feature type="compositionally biased region" description="Polar residues" evidence="10">
    <location>
        <begin position="191"/>
        <end position="208"/>
    </location>
</feature>
<feature type="compositionally biased region" description="Basic and acidic residues" evidence="10">
    <location>
        <begin position="647"/>
        <end position="656"/>
    </location>
</feature>
<name>U1GK60_ENDPU</name>
<keyword evidence="4 9" id="KW-0227">DNA damage</keyword>
<dbReference type="GO" id="GO:0006260">
    <property type="term" value="P:DNA replication"/>
    <property type="evidence" value="ECO:0007669"/>
    <property type="project" value="InterPro"/>
</dbReference>
<feature type="region of interest" description="Disordered" evidence="10">
    <location>
        <begin position="321"/>
        <end position="353"/>
    </location>
</feature>
<feature type="region of interest" description="Disordered" evidence="10">
    <location>
        <begin position="14"/>
        <end position="302"/>
    </location>
</feature>
<feature type="compositionally biased region" description="Basic residues" evidence="10">
    <location>
        <begin position="330"/>
        <end position="348"/>
    </location>
</feature>
<comment type="subunit">
    <text evidence="9">Forms a heterodimer with SLX1.</text>
</comment>
<dbReference type="HAMAP" id="MF_03110">
    <property type="entry name" value="Endonuc_su_Slx4"/>
    <property type="match status" value="1"/>
</dbReference>
<evidence type="ECO:0000256" key="5">
    <source>
        <dbReference type="ARBA" id="ARBA00023172"/>
    </source>
</evidence>
<dbReference type="GO" id="GO:0006310">
    <property type="term" value="P:DNA recombination"/>
    <property type="evidence" value="ECO:0007669"/>
    <property type="project" value="UniProtKB-UniRule"/>
</dbReference>
<comment type="subcellular location">
    <subcellularLocation>
        <location evidence="1 9">Nucleus</location>
    </subcellularLocation>
</comment>
<dbReference type="OrthoDB" id="5349119at2759"/>
<dbReference type="RefSeq" id="XP_007801800.1">
    <property type="nucleotide sequence ID" value="XM_007803609.1"/>
</dbReference>
<dbReference type="EMBL" id="KE721082">
    <property type="protein sequence ID" value="ERF72568.1"/>
    <property type="molecule type" value="Genomic_DNA"/>
</dbReference>
<gene>
    <name evidence="9" type="primary">SLX4</name>
    <name evidence="11" type="ORF">EPUS_02850</name>
</gene>
<evidence type="ECO:0000256" key="6">
    <source>
        <dbReference type="ARBA" id="ARBA00023204"/>
    </source>
</evidence>
<reference evidence="12" key="1">
    <citation type="journal article" date="2014" name="BMC Genomics">
        <title>Genome characteristics reveal the impact of lichenization on lichen-forming fungus Endocarpon pusillum Hedwig (Verrucariales, Ascomycota).</title>
        <authorList>
            <person name="Wang Y.-Y."/>
            <person name="Liu B."/>
            <person name="Zhang X.-Y."/>
            <person name="Zhou Q.-M."/>
            <person name="Zhang T."/>
            <person name="Li H."/>
            <person name="Yu Y.-F."/>
            <person name="Zhang X.-L."/>
            <person name="Hao X.-Y."/>
            <person name="Wang M."/>
            <person name="Wang L."/>
            <person name="Wei J.-C."/>
        </authorList>
    </citation>
    <scope>NUCLEOTIDE SEQUENCE [LARGE SCALE GENOMIC DNA]</scope>
    <source>
        <strain evidence="12">Z07020 / HMAS-L-300199</strain>
    </source>
</reference>
<evidence type="ECO:0000256" key="10">
    <source>
        <dbReference type="SAM" id="MobiDB-lite"/>
    </source>
</evidence>